<proteinExistence type="predicted"/>
<dbReference type="CDD" id="cd00085">
    <property type="entry name" value="HNHc"/>
    <property type="match status" value="1"/>
</dbReference>
<dbReference type="AlphaFoldDB" id="K5BBE9"/>
<dbReference type="EMBL" id="AMRA01000054">
    <property type="protein sequence ID" value="EKF23870.1"/>
    <property type="molecule type" value="Genomic_DNA"/>
</dbReference>
<organism evidence="2 3">
    <name type="scientific">Mycolicibacterium hassiacum (strain DSM 44199 / CIP 105218 / JCM 12690 / 3849)</name>
    <name type="common">Mycobacterium hassiacum</name>
    <dbReference type="NCBI Taxonomy" id="1122247"/>
    <lineage>
        <taxon>Bacteria</taxon>
        <taxon>Bacillati</taxon>
        <taxon>Actinomycetota</taxon>
        <taxon>Actinomycetes</taxon>
        <taxon>Mycobacteriales</taxon>
        <taxon>Mycobacteriaceae</taxon>
        <taxon>Mycolicibacterium</taxon>
    </lineage>
</organism>
<gene>
    <name evidence="2" type="ORF">C731_2238</name>
</gene>
<dbReference type="STRING" id="1122247.GCA_000379865_00249"/>
<keyword evidence="3" id="KW-1185">Reference proteome</keyword>
<dbReference type="Proteomes" id="UP000006265">
    <property type="component" value="Unassembled WGS sequence"/>
</dbReference>
<dbReference type="RefSeq" id="WP_005627523.1">
    <property type="nucleotide sequence ID" value="NZ_AMRA01000054.1"/>
</dbReference>
<dbReference type="InterPro" id="IPR003870">
    <property type="entry name" value="DUF222"/>
</dbReference>
<sequence length="477" mass="52692">MFEGMSEADLVEVMGEATRDESSAIALRLLATAELYARRAEEMAERVFWVADPTEEVAAEVSAVQNISRSRAVGQVRYARVLRERLPQVAKVFLRGTIDIRLVSTIIARTENVSAELMPELDAMLAGRCEKWMKLSYPKLRDRIDQYVASLDPEGVRVPPQADERRFMQTESGPAPGLATVWGVVRSEDAAAYDKRLDAIADTVCENDPRGRQQRRADAVGALGRGETTLACECGRPDCAAAAARRDPSAGGVVIHVLAEQGTVDGTSDKPGYLPRFGVLPAESVRKLAQQATLKPLRIPTTAESGYRPGTALREFLWWRDLTCRWPGCDKPVEQCDIDHTVPWPLGPTHASNMKGLCRIHHIIKTFCGWSDRQLPDGTIVLTSPIGCTYSTEAHGAALFPALGLPTGELSPPAGATTDPEPGGCDRTAMMPRRKRTRDQERQVRIDAERQQRREIIAEEERQRQAWLAATYEPPPF</sequence>
<name>K5BBE9_MYCHD</name>
<evidence type="ECO:0000259" key="1">
    <source>
        <dbReference type="SMART" id="SM00507"/>
    </source>
</evidence>
<feature type="domain" description="HNH nuclease" evidence="1">
    <location>
        <begin position="312"/>
        <end position="363"/>
    </location>
</feature>
<dbReference type="SMART" id="SM00507">
    <property type="entry name" value="HNHc"/>
    <property type="match status" value="1"/>
</dbReference>
<reference evidence="2 3" key="1">
    <citation type="journal article" date="2012" name="J. Bacteriol.">
        <title>Genome sequence of Mycobacterium hassiacum DSM 44199, a rare source of heat-stable mycobacterial proteins.</title>
        <authorList>
            <person name="Tiago I."/>
            <person name="Maranha A."/>
            <person name="Mendes V."/>
            <person name="Alarico S."/>
            <person name="Moynihan P.J."/>
            <person name="Clarke A.J."/>
            <person name="Macedo-Ribeiro S."/>
            <person name="Pereira P.J."/>
            <person name="Empadinhas N."/>
        </authorList>
    </citation>
    <scope>NUCLEOTIDE SEQUENCE [LARGE SCALE GENOMIC DNA]</scope>
    <source>
        <strain evidence="3">DSM 44199 / CIP 105218 / JCM 12690 / 3849</strain>
    </source>
</reference>
<evidence type="ECO:0000313" key="2">
    <source>
        <dbReference type="EMBL" id="EKF23870.1"/>
    </source>
</evidence>
<dbReference type="eggNOG" id="COG1403">
    <property type="taxonomic scope" value="Bacteria"/>
</dbReference>
<dbReference type="Pfam" id="PF02720">
    <property type="entry name" value="DUF222"/>
    <property type="match status" value="1"/>
</dbReference>
<protein>
    <recommendedName>
        <fullName evidence="1">HNH nuclease domain-containing protein</fullName>
    </recommendedName>
</protein>
<dbReference type="OrthoDB" id="4775237at2"/>
<accession>K5BBE9</accession>
<comment type="caution">
    <text evidence="2">The sequence shown here is derived from an EMBL/GenBank/DDBJ whole genome shotgun (WGS) entry which is preliminary data.</text>
</comment>
<dbReference type="InterPro" id="IPR003615">
    <property type="entry name" value="HNH_nuc"/>
</dbReference>
<dbReference type="PATRIC" id="fig|1122247.3.peg.2157"/>
<evidence type="ECO:0000313" key="3">
    <source>
        <dbReference type="Proteomes" id="UP000006265"/>
    </source>
</evidence>